<sequence>MKTKWYFGALLIVFTLLGVYQNQVSEPNQQIVVQFTNVSITSDEAQSSITTLKKQLEALGATKVQVKDLKSGQLKITYYCDANVKNVKEILSNESHFALKYASNNTSKSSNKPSDKDSKNYKFDVFEIHKTTDIQSGLDGKCVLNFKQDFDRFYNPNVYIFSEEINNKEKCYFVKLAYKIRRNIAITIDNISGNIPEVRAGPDAFGNV</sequence>
<accession>A0A0C5WPN2</accession>
<protein>
    <submittedName>
        <fullName evidence="1">Uncharacterized protein</fullName>
    </submittedName>
</protein>
<dbReference type="RefSeq" id="WP_044638410.1">
    <property type="nucleotide sequence ID" value="NZ_CP007202.1"/>
</dbReference>
<dbReference type="KEGG" id="sze:AW14_08625"/>
<name>A0A0C5WPN2_9FLAO</name>
<dbReference type="OrthoDB" id="1144910at2"/>
<gene>
    <name evidence="1" type="ORF">AW14_08625</name>
</gene>
<evidence type="ECO:0000313" key="2">
    <source>
        <dbReference type="Proteomes" id="UP000032229"/>
    </source>
</evidence>
<dbReference type="STRING" id="1454006.AW14_08625"/>
<dbReference type="AlphaFoldDB" id="A0A0C5WPN2"/>
<organism evidence="1 2">
    <name type="scientific">Siansivirga zeaxanthinifaciens CC-SAMT-1</name>
    <dbReference type="NCBI Taxonomy" id="1454006"/>
    <lineage>
        <taxon>Bacteria</taxon>
        <taxon>Pseudomonadati</taxon>
        <taxon>Bacteroidota</taxon>
        <taxon>Flavobacteriia</taxon>
        <taxon>Flavobacteriales</taxon>
        <taxon>Flavobacteriaceae</taxon>
        <taxon>Siansivirga</taxon>
    </lineage>
</organism>
<keyword evidence="2" id="KW-1185">Reference proteome</keyword>
<proteinExistence type="predicted"/>
<dbReference type="HOGENOM" id="CLU_116141_0_0_10"/>
<reference evidence="1 2" key="1">
    <citation type="submission" date="2014-02" db="EMBL/GenBank/DDBJ databases">
        <authorList>
            <person name="Young C.-C."/>
            <person name="Hameed A."/>
            <person name="Huang H.-C."/>
            <person name="Shahina M."/>
        </authorList>
    </citation>
    <scope>NUCLEOTIDE SEQUENCE [LARGE SCALE GENOMIC DNA]</scope>
    <source>
        <strain evidence="1 2">CC-SAMT-1</strain>
    </source>
</reference>
<evidence type="ECO:0000313" key="1">
    <source>
        <dbReference type="EMBL" id="AJR04890.1"/>
    </source>
</evidence>
<dbReference type="EMBL" id="CP007202">
    <property type="protein sequence ID" value="AJR04890.1"/>
    <property type="molecule type" value="Genomic_DNA"/>
</dbReference>
<dbReference type="Proteomes" id="UP000032229">
    <property type="component" value="Chromosome"/>
</dbReference>